<feature type="compositionally biased region" description="Low complexity" evidence="1">
    <location>
        <begin position="18"/>
        <end position="36"/>
    </location>
</feature>
<dbReference type="AlphaFoldDB" id="A0A0Q9XN21"/>
<dbReference type="InParanoid" id="A0A0Q9XN21"/>
<accession>A0A0Q9XN21</accession>
<evidence type="ECO:0000313" key="3">
    <source>
        <dbReference type="Proteomes" id="UP000009192"/>
    </source>
</evidence>
<evidence type="ECO:0000256" key="1">
    <source>
        <dbReference type="SAM" id="MobiDB-lite"/>
    </source>
</evidence>
<feature type="region of interest" description="Disordered" evidence="1">
    <location>
        <begin position="1"/>
        <end position="36"/>
    </location>
</feature>
<protein>
    <submittedName>
        <fullName evidence="2">Uncharacterized protein</fullName>
    </submittedName>
</protein>
<evidence type="ECO:0000313" key="2">
    <source>
        <dbReference type="EMBL" id="KRG05496.1"/>
    </source>
</evidence>
<sequence length="36" mass="3579">MTERIADSALHPFGTTCSSLTSSTASSSSSSSSLSP</sequence>
<name>A0A0Q9XN21_DROMO</name>
<reference evidence="2 3" key="1">
    <citation type="journal article" date="2007" name="Nature">
        <title>Evolution of genes and genomes on the Drosophila phylogeny.</title>
        <authorList>
            <consortium name="Drosophila 12 Genomes Consortium"/>
            <person name="Clark A.G."/>
            <person name="Eisen M.B."/>
            <person name="Smith D.R."/>
            <person name="Bergman C.M."/>
            <person name="Oliver B."/>
            <person name="Markow T.A."/>
            <person name="Kaufman T.C."/>
            <person name="Kellis M."/>
            <person name="Gelbart W."/>
            <person name="Iyer V.N."/>
            <person name="Pollard D.A."/>
            <person name="Sackton T.B."/>
            <person name="Larracuente A.M."/>
            <person name="Singh N.D."/>
            <person name="Abad J.P."/>
            <person name="Abt D.N."/>
            <person name="Adryan B."/>
            <person name="Aguade M."/>
            <person name="Akashi H."/>
            <person name="Anderson W.W."/>
            <person name="Aquadro C.F."/>
            <person name="Ardell D.H."/>
            <person name="Arguello R."/>
            <person name="Artieri C.G."/>
            <person name="Barbash D.A."/>
            <person name="Barker D."/>
            <person name="Barsanti P."/>
            <person name="Batterham P."/>
            <person name="Batzoglou S."/>
            <person name="Begun D."/>
            <person name="Bhutkar A."/>
            <person name="Blanco E."/>
            <person name="Bosak S.A."/>
            <person name="Bradley R.K."/>
            <person name="Brand A.D."/>
            <person name="Brent M.R."/>
            <person name="Brooks A.N."/>
            <person name="Brown R.H."/>
            <person name="Butlin R.K."/>
            <person name="Caggese C."/>
            <person name="Calvi B.R."/>
            <person name="Bernardo de Carvalho A."/>
            <person name="Caspi A."/>
            <person name="Castrezana S."/>
            <person name="Celniker S.E."/>
            <person name="Chang J.L."/>
            <person name="Chapple C."/>
            <person name="Chatterji S."/>
            <person name="Chinwalla A."/>
            <person name="Civetta A."/>
            <person name="Clifton S.W."/>
            <person name="Comeron J.M."/>
            <person name="Costello J.C."/>
            <person name="Coyne J.A."/>
            <person name="Daub J."/>
            <person name="David R.G."/>
            <person name="Delcher A.L."/>
            <person name="Delehaunty K."/>
            <person name="Do C.B."/>
            <person name="Ebling H."/>
            <person name="Edwards K."/>
            <person name="Eickbush T."/>
            <person name="Evans J.D."/>
            <person name="Filipski A."/>
            <person name="Findeiss S."/>
            <person name="Freyhult E."/>
            <person name="Fulton L."/>
            <person name="Fulton R."/>
            <person name="Garcia A.C."/>
            <person name="Gardiner A."/>
            <person name="Garfield D.A."/>
            <person name="Garvin B.E."/>
            <person name="Gibson G."/>
            <person name="Gilbert D."/>
            <person name="Gnerre S."/>
            <person name="Godfrey J."/>
            <person name="Good R."/>
            <person name="Gotea V."/>
            <person name="Gravely B."/>
            <person name="Greenberg A.J."/>
            <person name="Griffiths-Jones S."/>
            <person name="Gross S."/>
            <person name="Guigo R."/>
            <person name="Gustafson E.A."/>
            <person name="Haerty W."/>
            <person name="Hahn M.W."/>
            <person name="Halligan D.L."/>
            <person name="Halpern A.L."/>
            <person name="Halter G.M."/>
            <person name="Han M.V."/>
            <person name="Heger A."/>
            <person name="Hillier L."/>
            <person name="Hinrichs A.S."/>
            <person name="Holmes I."/>
            <person name="Hoskins R.A."/>
            <person name="Hubisz M.J."/>
            <person name="Hultmark D."/>
            <person name="Huntley M.A."/>
            <person name="Jaffe D.B."/>
            <person name="Jagadeeshan S."/>
            <person name="Jeck W.R."/>
            <person name="Johnson J."/>
            <person name="Jones C.D."/>
            <person name="Jordan W.C."/>
            <person name="Karpen G.H."/>
            <person name="Kataoka E."/>
            <person name="Keightley P.D."/>
            <person name="Kheradpour P."/>
            <person name="Kirkness E.F."/>
            <person name="Koerich L.B."/>
            <person name="Kristiansen K."/>
            <person name="Kudrna D."/>
            <person name="Kulathinal R.J."/>
            <person name="Kumar S."/>
            <person name="Kwok R."/>
            <person name="Lander E."/>
            <person name="Langley C.H."/>
            <person name="Lapoint R."/>
            <person name="Lazzaro B.P."/>
            <person name="Lee S.J."/>
            <person name="Levesque L."/>
            <person name="Li R."/>
            <person name="Lin C.F."/>
            <person name="Lin M.F."/>
            <person name="Lindblad-Toh K."/>
            <person name="Llopart A."/>
            <person name="Long M."/>
            <person name="Low L."/>
            <person name="Lozovsky E."/>
            <person name="Lu J."/>
            <person name="Luo M."/>
            <person name="Machado C.A."/>
            <person name="Makalowski W."/>
            <person name="Marzo M."/>
            <person name="Matsuda M."/>
            <person name="Matzkin L."/>
            <person name="McAllister B."/>
            <person name="McBride C.S."/>
            <person name="McKernan B."/>
            <person name="McKernan K."/>
            <person name="Mendez-Lago M."/>
            <person name="Minx P."/>
            <person name="Mollenhauer M.U."/>
            <person name="Montooth K."/>
            <person name="Mount S.M."/>
            <person name="Mu X."/>
            <person name="Myers E."/>
            <person name="Negre B."/>
            <person name="Newfeld S."/>
            <person name="Nielsen R."/>
            <person name="Noor M.A."/>
            <person name="O'Grady P."/>
            <person name="Pachter L."/>
            <person name="Papaceit M."/>
            <person name="Parisi M.J."/>
            <person name="Parisi M."/>
            <person name="Parts L."/>
            <person name="Pedersen J.S."/>
            <person name="Pesole G."/>
            <person name="Phillippy A.M."/>
            <person name="Ponting C.P."/>
            <person name="Pop M."/>
            <person name="Porcelli D."/>
            <person name="Powell J.R."/>
            <person name="Prohaska S."/>
            <person name="Pruitt K."/>
            <person name="Puig M."/>
            <person name="Quesneville H."/>
            <person name="Ram K.R."/>
            <person name="Rand D."/>
            <person name="Rasmussen M.D."/>
            <person name="Reed L.K."/>
            <person name="Reenan R."/>
            <person name="Reily A."/>
            <person name="Remington K.A."/>
            <person name="Rieger T.T."/>
            <person name="Ritchie M.G."/>
            <person name="Robin C."/>
            <person name="Rogers Y.H."/>
            <person name="Rohde C."/>
            <person name="Rozas J."/>
            <person name="Rubenfield M.J."/>
            <person name="Ruiz A."/>
            <person name="Russo S."/>
            <person name="Salzberg S.L."/>
            <person name="Sanchez-Gracia A."/>
            <person name="Saranga D.J."/>
            <person name="Sato H."/>
            <person name="Schaeffer S.W."/>
            <person name="Schatz M.C."/>
            <person name="Schlenke T."/>
            <person name="Schwartz R."/>
            <person name="Segarra C."/>
            <person name="Singh R.S."/>
            <person name="Sirot L."/>
            <person name="Sirota M."/>
            <person name="Sisneros N.B."/>
            <person name="Smith C.D."/>
            <person name="Smith T.F."/>
            <person name="Spieth J."/>
            <person name="Stage D.E."/>
            <person name="Stark A."/>
            <person name="Stephan W."/>
            <person name="Strausberg R.L."/>
            <person name="Strempel S."/>
            <person name="Sturgill D."/>
            <person name="Sutton G."/>
            <person name="Sutton G.G."/>
            <person name="Tao W."/>
            <person name="Teichmann S."/>
            <person name="Tobari Y.N."/>
            <person name="Tomimura Y."/>
            <person name="Tsolas J.M."/>
            <person name="Valente V.L."/>
            <person name="Venter E."/>
            <person name="Venter J.C."/>
            <person name="Vicario S."/>
            <person name="Vieira F.G."/>
            <person name="Vilella A.J."/>
            <person name="Villasante A."/>
            <person name="Walenz B."/>
            <person name="Wang J."/>
            <person name="Wasserman M."/>
            <person name="Watts T."/>
            <person name="Wilson D."/>
            <person name="Wilson R.K."/>
            <person name="Wing R.A."/>
            <person name="Wolfner M.F."/>
            <person name="Wong A."/>
            <person name="Wong G.K."/>
            <person name="Wu C.I."/>
            <person name="Wu G."/>
            <person name="Yamamoto D."/>
            <person name="Yang H.P."/>
            <person name="Yang S.P."/>
            <person name="Yorke J.A."/>
            <person name="Yoshida K."/>
            <person name="Zdobnov E."/>
            <person name="Zhang P."/>
            <person name="Zhang Y."/>
            <person name="Zimin A.V."/>
            <person name="Baldwin J."/>
            <person name="Abdouelleil A."/>
            <person name="Abdulkadir J."/>
            <person name="Abebe A."/>
            <person name="Abera B."/>
            <person name="Abreu J."/>
            <person name="Acer S.C."/>
            <person name="Aftuck L."/>
            <person name="Alexander A."/>
            <person name="An P."/>
            <person name="Anderson E."/>
            <person name="Anderson S."/>
            <person name="Arachi H."/>
            <person name="Azer M."/>
            <person name="Bachantsang P."/>
            <person name="Barry A."/>
            <person name="Bayul T."/>
            <person name="Berlin A."/>
            <person name="Bessette D."/>
            <person name="Bloom T."/>
            <person name="Blye J."/>
            <person name="Boguslavskiy L."/>
            <person name="Bonnet C."/>
            <person name="Boukhgalter B."/>
            <person name="Bourzgui I."/>
            <person name="Brown A."/>
            <person name="Cahill P."/>
            <person name="Channer S."/>
            <person name="Cheshatsang Y."/>
            <person name="Chuda L."/>
            <person name="Citroen M."/>
            <person name="Collymore A."/>
            <person name="Cooke P."/>
            <person name="Costello M."/>
            <person name="D'Aco K."/>
            <person name="Daza R."/>
            <person name="De Haan G."/>
            <person name="DeGray S."/>
            <person name="DeMaso C."/>
            <person name="Dhargay N."/>
            <person name="Dooley K."/>
            <person name="Dooley E."/>
            <person name="Doricent M."/>
            <person name="Dorje P."/>
            <person name="Dorjee K."/>
            <person name="Dupes A."/>
            <person name="Elong R."/>
            <person name="Falk J."/>
            <person name="Farina A."/>
            <person name="Faro S."/>
            <person name="Ferguson D."/>
            <person name="Fisher S."/>
            <person name="Foley C.D."/>
            <person name="Franke A."/>
            <person name="Friedrich D."/>
            <person name="Gadbois L."/>
            <person name="Gearin G."/>
            <person name="Gearin C.R."/>
            <person name="Giannoukos G."/>
            <person name="Goode T."/>
            <person name="Graham J."/>
            <person name="Grandbois E."/>
            <person name="Grewal S."/>
            <person name="Gyaltsen K."/>
            <person name="Hafez N."/>
            <person name="Hagos B."/>
            <person name="Hall J."/>
            <person name="Henson C."/>
            <person name="Hollinger A."/>
            <person name="Honan T."/>
            <person name="Huard M.D."/>
            <person name="Hughes L."/>
            <person name="Hurhula B."/>
            <person name="Husby M.E."/>
            <person name="Kamat A."/>
            <person name="Kanga B."/>
            <person name="Kashin S."/>
            <person name="Khazanovich D."/>
            <person name="Kisner P."/>
            <person name="Lance K."/>
            <person name="Lara M."/>
            <person name="Lee W."/>
            <person name="Lennon N."/>
            <person name="Letendre F."/>
            <person name="LeVine R."/>
            <person name="Lipovsky A."/>
            <person name="Liu X."/>
            <person name="Liu J."/>
            <person name="Liu S."/>
            <person name="Lokyitsang T."/>
            <person name="Lokyitsang Y."/>
            <person name="Lubonja R."/>
            <person name="Lui A."/>
            <person name="MacDonald P."/>
            <person name="Magnisalis V."/>
            <person name="Maru K."/>
            <person name="Matthews C."/>
            <person name="McCusker W."/>
            <person name="McDonough S."/>
            <person name="Mehta T."/>
            <person name="Meldrim J."/>
            <person name="Meneus L."/>
            <person name="Mihai O."/>
            <person name="Mihalev A."/>
            <person name="Mihova T."/>
            <person name="Mittelman R."/>
            <person name="Mlenga V."/>
            <person name="Montmayeur A."/>
            <person name="Mulrain L."/>
            <person name="Navidi A."/>
            <person name="Naylor J."/>
            <person name="Negash T."/>
            <person name="Nguyen T."/>
            <person name="Nguyen N."/>
            <person name="Nicol R."/>
            <person name="Norbu C."/>
            <person name="Norbu N."/>
            <person name="Novod N."/>
            <person name="O'Neill B."/>
            <person name="Osman S."/>
            <person name="Markiewicz E."/>
            <person name="Oyono O.L."/>
            <person name="Patti C."/>
            <person name="Phunkhang P."/>
            <person name="Pierre F."/>
            <person name="Priest M."/>
            <person name="Raghuraman S."/>
            <person name="Rege F."/>
            <person name="Reyes R."/>
            <person name="Rise C."/>
            <person name="Rogov P."/>
            <person name="Ross K."/>
            <person name="Ryan E."/>
            <person name="Settipalli S."/>
            <person name="Shea T."/>
            <person name="Sherpa N."/>
            <person name="Shi L."/>
            <person name="Shih D."/>
            <person name="Sparrow T."/>
            <person name="Spaulding J."/>
            <person name="Stalker J."/>
            <person name="Stange-Thomann N."/>
            <person name="Stavropoulos S."/>
            <person name="Stone C."/>
            <person name="Strader C."/>
            <person name="Tesfaye S."/>
            <person name="Thomson T."/>
            <person name="Thoulutsang Y."/>
            <person name="Thoulutsang D."/>
            <person name="Topham K."/>
            <person name="Topping I."/>
            <person name="Tsamla T."/>
            <person name="Vassiliev H."/>
            <person name="Vo A."/>
            <person name="Wangchuk T."/>
            <person name="Wangdi T."/>
            <person name="Weiand M."/>
            <person name="Wilkinson J."/>
            <person name="Wilson A."/>
            <person name="Yadav S."/>
            <person name="Young G."/>
            <person name="Yu Q."/>
            <person name="Zembek L."/>
            <person name="Zhong D."/>
            <person name="Zimmer A."/>
            <person name="Zwirko Z."/>
            <person name="Jaffe D.B."/>
            <person name="Alvarez P."/>
            <person name="Brockman W."/>
            <person name="Butler J."/>
            <person name="Chin C."/>
            <person name="Gnerre S."/>
            <person name="Grabherr M."/>
            <person name="Kleber M."/>
            <person name="Mauceli E."/>
            <person name="MacCallum I."/>
        </authorList>
    </citation>
    <scope>NUCLEOTIDE SEQUENCE [LARGE SCALE GENOMIC DNA]</scope>
    <source>
        <strain evidence="3">Tucson 15081-1352.22</strain>
    </source>
</reference>
<gene>
    <name evidence="2" type="primary">Dmoj\GI25775</name>
    <name evidence="2" type="ORF">Dmoj_GI25775</name>
</gene>
<dbReference type="EMBL" id="CH933808">
    <property type="protein sequence ID" value="KRG05496.1"/>
    <property type="molecule type" value="Genomic_DNA"/>
</dbReference>
<keyword evidence="3" id="KW-1185">Reference proteome</keyword>
<dbReference type="Proteomes" id="UP000009192">
    <property type="component" value="Unassembled WGS sequence"/>
</dbReference>
<proteinExistence type="predicted"/>
<organism evidence="2 3">
    <name type="scientific">Drosophila mojavensis</name>
    <name type="common">Fruit fly</name>
    <dbReference type="NCBI Taxonomy" id="7230"/>
    <lineage>
        <taxon>Eukaryota</taxon>
        <taxon>Metazoa</taxon>
        <taxon>Ecdysozoa</taxon>
        <taxon>Arthropoda</taxon>
        <taxon>Hexapoda</taxon>
        <taxon>Insecta</taxon>
        <taxon>Pterygota</taxon>
        <taxon>Neoptera</taxon>
        <taxon>Endopterygota</taxon>
        <taxon>Diptera</taxon>
        <taxon>Brachycera</taxon>
        <taxon>Muscomorpha</taxon>
        <taxon>Ephydroidea</taxon>
        <taxon>Drosophilidae</taxon>
        <taxon>Drosophila</taxon>
    </lineage>
</organism>
<dbReference type="KEGG" id="dmo:Dmoj_GI25775"/>